<dbReference type="RefSeq" id="WP_045694985.1">
    <property type="nucleotide sequence ID" value="NZ_JZKH01000018.1"/>
</dbReference>
<dbReference type="OrthoDB" id="4016467at2"/>
<comment type="caution">
    <text evidence="2">The sequence shown here is derived from an EMBL/GenBank/DDBJ whole genome shotgun (WGS) entry which is preliminary data.</text>
</comment>
<keyword evidence="3" id="KW-1185">Reference proteome</keyword>
<feature type="compositionally biased region" description="Basic and acidic residues" evidence="1">
    <location>
        <begin position="534"/>
        <end position="544"/>
    </location>
</feature>
<dbReference type="EMBL" id="JZKH01000018">
    <property type="protein sequence ID" value="KJS61956.1"/>
    <property type="molecule type" value="Genomic_DNA"/>
</dbReference>
<evidence type="ECO:0000313" key="3">
    <source>
        <dbReference type="Proteomes" id="UP000033699"/>
    </source>
</evidence>
<evidence type="ECO:0000256" key="1">
    <source>
        <dbReference type="SAM" id="MobiDB-lite"/>
    </source>
</evidence>
<proteinExistence type="predicted"/>
<feature type="region of interest" description="Disordered" evidence="1">
    <location>
        <begin position="493"/>
        <end position="552"/>
    </location>
</feature>
<dbReference type="PATRIC" id="fig|359131.3.peg.2158"/>
<gene>
    <name evidence="2" type="ORF">VM95_11385</name>
</gene>
<accession>A0A0F2THH9</accession>
<protein>
    <submittedName>
        <fullName evidence="2">Uncharacterized protein</fullName>
    </submittedName>
</protein>
<name>A0A0F2THH9_STRR3</name>
<reference evidence="2 3" key="1">
    <citation type="submission" date="2015-02" db="EMBL/GenBank/DDBJ databases">
        <authorList>
            <person name="Ju K.-S."/>
            <person name="Doroghazi J.R."/>
            <person name="Metcalf W."/>
        </authorList>
    </citation>
    <scope>NUCLEOTIDE SEQUENCE [LARGE SCALE GENOMIC DNA]</scope>
    <source>
        <strain evidence="2 3">ATCC 31215</strain>
    </source>
</reference>
<dbReference type="AlphaFoldDB" id="A0A0F2THH9"/>
<evidence type="ECO:0000313" key="2">
    <source>
        <dbReference type="EMBL" id="KJS61956.1"/>
    </source>
</evidence>
<sequence length="552" mass="59186">MTSDPTWGDFTELAFLRLQYALAALAEAATRSTPGQHAARTEALAGTCRLLHNYSRRFGPLAHDPLGIAEGDVARLQGNLETLGRVLRFEARYARPEPDPVARHLADATRMLALGSDLLNSHHGPDGQHRSPYAAYLDSPTVARHVIAEVSELASTAGRVAARLGLLCPPDPRETRGHPLERRLAEPATLIEQAAIGIHRQLRSPRPVTPAPGLPNLPTAVISPPSPVRPGEPQYEALAAVTAGTEWLGAHTVRQATLRVPDVTFTELSLTANHTALAHLFAARLVEHTHRQLTADSAGQDALMSAAGSLRAAAQAWQRVAVGWGSYFRSASTSRDSRPAQEAEFAVVRLGRTLFSAGWTHRDSGRRPTRAPQDIIAAPADVPPILAAVHAVPAAGQVLAEHTPWLAQTMIGRGVLLSSDPEHNPHGSTPADQFKKGWTRWYPASPDQIVPVTVAYDEARKASAAAQSATASAAAAAGHPLARALLDADRRRTLGFTGSPDRDRQRVNAAAARARSATASPSRNQEPPGLPRHRAAELSREVAAHHRRRNAR</sequence>
<organism evidence="2 3">
    <name type="scientific">Streptomyces rubellomurinus (strain ATCC 31215)</name>
    <dbReference type="NCBI Taxonomy" id="359131"/>
    <lineage>
        <taxon>Bacteria</taxon>
        <taxon>Bacillati</taxon>
        <taxon>Actinomycetota</taxon>
        <taxon>Actinomycetes</taxon>
        <taxon>Kitasatosporales</taxon>
        <taxon>Streptomycetaceae</taxon>
        <taxon>Streptomyces</taxon>
    </lineage>
</organism>
<feature type="compositionally biased region" description="Low complexity" evidence="1">
    <location>
        <begin position="509"/>
        <end position="523"/>
    </location>
</feature>
<dbReference type="Proteomes" id="UP000033699">
    <property type="component" value="Unassembled WGS sequence"/>
</dbReference>